<feature type="region of interest" description="Disordered" evidence="1">
    <location>
        <begin position="841"/>
        <end position="861"/>
    </location>
</feature>
<comment type="caution">
    <text evidence="2">The sequence shown here is derived from an EMBL/GenBank/DDBJ whole genome shotgun (WGS) entry which is preliminary data.</text>
</comment>
<feature type="compositionally biased region" description="Polar residues" evidence="1">
    <location>
        <begin position="776"/>
        <end position="804"/>
    </location>
</feature>
<feature type="compositionally biased region" description="Basic and acidic residues" evidence="1">
    <location>
        <begin position="247"/>
        <end position="258"/>
    </location>
</feature>
<feature type="compositionally biased region" description="Basic residues" evidence="1">
    <location>
        <begin position="115"/>
        <end position="126"/>
    </location>
</feature>
<feature type="compositionally biased region" description="Polar residues" evidence="1">
    <location>
        <begin position="752"/>
        <end position="766"/>
    </location>
</feature>
<evidence type="ECO:0000256" key="1">
    <source>
        <dbReference type="SAM" id="MobiDB-lite"/>
    </source>
</evidence>
<feature type="compositionally biased region" description="Polar residues" evidence="1">
    <location>
        <begin position="846"/>
        <end position="861"/>
    </location>
</feature>
<accession>A0AAD7VEK1</accession>
<feature type="compositionally biased region" description="Polar residues" evidence="1">
    <location>
        <begin position="470"/>
        <end position="480"/>
    </location>
</feature>
<dbReference type="EMBL" id="JARAOO010000004">
    <property type="protein sequence ID" value="KAJ7972788.1"/>
    <property type="molecule type" value="Genomic_DNA"/>
</dbReference>
<feature type="compositionally biased region" description="Basic and acidic residues" evidence="1">
    <location>
        <begin position="54"/>
        <end position="64"/>
    </location>
</feature>
<feature type="compositionally biased region" description="Polar residues" evidence="1">
    <location>
        <begin position="259"/>
        <end position="275"/>
    </location>
</feature>
<dbReference type="PANTHER" id="PTHR34798">
    <property type="entry name" value="PROTEIN TIME FOR COFFEE"/>
    <property type="match status" value="1"/>
</dbReference>
<name>A0AAD7VEK1_QUISA</name>
<feature type="region of interest" description="Disordered" evidence="1">
    <location>
        <begin position="747"/>
        <end position="812"/>
    </location>
</feature>
<proteinExistence type="predicted"/>
<dbReference type="InterPro" id="IPR039317">
    <property type="entry name" value="TIC"/>
</dbReference>
<feature type="region of interest" description="Disordered" evidence="1">
    <location>
        <begin position="466"/>
        <end position="490"/>
    </location>
</feature>
<dbReference type="GO" id="GO:0042752">
    <property type="term" value="P:regulation of circadian rhythm"/>
    <property type="evidence" value="ECO:0007669"/>
    <property type="project" value="InterPro"/>
</dbReference>
<dbReference type="Proteomes" id="UP001163823">
    <property type="component" value="Chromosome 4"/>
</dbReference>
<feature type="compositionally biased region" description="Low complexity" evidence="1">
    <location>
        <begin position="1181"/>
        <end position="1193"/>
    </location>
</feature>
<feature type="compositionally biased region" description="Basic and acidic residues" evidence="1">
    <location>
        <begin position="200"/>
        <end position="213"/>
    </location>
</feature>
<sequence length="1215" mass="131245">MNRTREARRSSMTGGNGFPIRRYRTTGLRDSNEEGQLELQEAVRLRDRRNKRGKDRDRDRDSLSRSKRRRGSHREEWEESTEESVGNEDEYEVEDAGVARMLSPNTASSASDQNHRRRIRQSRPLRHAPPVWNVADEMIGASVPRRTRSASAKRSHENWASASGGGEEQNSQQPSNSPAMLSVEAASPSSSHVSLRKKMKTIEPKALPPKEFKSPSSTQEDIEIEVAEVLFGLMTSKKHDSVQKLELNDTNGDSHDSKVTVSSQIGNSTLTNPQSYAPEKKVEDDKSSTPVLKSEQQPKEETSAPDSAKISGLNDNNIIGGTNLSEALKEDIKRENLDSVAGSGVIADENSLSSIGESPSCSKLDDNGQDSAETKAISAVPESDSQPKKLDIDLMAPPPMALLPERDYFSMGDFISESKPVAELENTMKVIDNMEIPAKEEKITKELEKTEMVREKQDVLKLDLERQFGKQEQQPRNTNLKGEKPGWGSVPLPKDVAGLPSGLPPSGYVPPFQTGASMDGIGVSPAALQPPHFILSQPRPQRSATHHYIARNIFLHQQSTKMNHVWPAIGSASLSPAKPNNLNGKSSTENTTVRNQVQRSLLDMNLNHAPQKGWAATNFPGLPPNRNLDASNSEDAAHRKQLLLQECPQAASSDGLGHGPTFLFPMSHHQAPVATANNQSGAANSTNNASLSVSSAAGSLGTSSALPAVAATVSFSYPNFAASEAPYLAVVQNNGYPFPYSPVGSTPPIRGGSSSQATSIFNSPFYPSQMLRPSQLPRQQPHSRTPIQPTYQNTSTANSSSCHKQPNGAHVLGNNILTSTSMQLQQPQKQQVSLPLQSPKLENELSGENTPSTAGRTSYSQKRINKQDFAVPVQPQNFSFRASTSSGSVGGGNGNYGEKQAQQQQKQPQHQAVTGGVNLIPSQQFSISFAAFNATSMPSSLNFSSMAQSPVIFQSLPDMGRKGCQVIGTSETTQQKHYSISEGKTGGNSNCADDEKKAISGKLSTTGPTTLVFDNSAGTLNFISSPVTGIWPSYPITSTAITTNAPFTSNTSSSQQTHVFQLPKQQIVQQQQPTMAVRNKALTTNTASSSTKLSTNTPIFSETLMQRNSFIQSPQVKTSERTLDSQIHHTSLKAPTMSTQKNVTQQQGSRALEGHMQISFGGNPKSAPSQGKLVVASKQPSTASGAGTQSSGGNLKLYSQGRQSWLIDIATATNR</sequence>
<feature type="region of interest" description="Disordered" evidence="1">
    <location>
        <begin position="1"/>
        <end position="131"/>
    </location>
</feature>
<reference evidence="2" key="1">
    <citation type="journal article" date="2023" name="Science">
        <title>Elucidation of the pathway for biosynthesis of saponin adjuvants from the soapbark tree.</title>
        <authorList>
            <person name="Reed J."/>
            <person name="Orme A."/>
            <person name="El-Demerdash A."/>
            <person name="Owen C."/>
            <person name="Martin L.B.B."/>
            <person name="Misra R.C."/>
            <person name="Kikuchi S."/>
            <person name="Rejzek M."/>
            <person name="Martin A.C."/>
            <person name="Harkess A."/>
            <person name="Leebens-Mack J."/>
            <person name="Louveau T."/>
            <person name="Stephenson M.J."/>
            <person name="Osbourn A."/>
        </authorList>
    </citation>
    <scope>NUCLEOTIDE SEQUENCE</scope>
    <source>
        <strain evidence="2">S10</strain>
    </source>
</reference>
<feature type="region of interest" description="Disordered" evidence="1">
    <location>
        <begin position="876"/>
        <end position="912"/>
    </location>
</feature>
<protein>
    <submittedName>
        <fullName evidence="2">Protein TIME FOR COFFEE</fullName>
    </submittedName>
</protein>
<feature type="compositionally biased region" description="Basic and acidic residues" evidence="1">
    <location>
        <begin position="278"/>
        <end position="287"/>
    </location>
</feature>
<dbReference type="PANTHER" id="PTHR34798:SF1">
    <property type="entry name" value="TIC-LIKE PROTEIN"/>
    <property type="match status" value="1"/>
</dbReference>
<evidence type="ECO:0000313" key="2">
    <source>
        <dbReference type="EMBL" id="KAJ7972788.1"/>
    </source>
</evidence>
<dbReference type="KEGG" id="qsa:O6P43_010627"/>
<keyword evidence="3" id="KW-1185">Reference proteome</keyword>
<dbReference type="AlphaFoldDB" id="A0AAD7VEK1"/>
<feature type="compositionally biased region" description="Polar residues" evidence="1">
    <location>
        <begin position="1136"/>
        <end position="1149"/>
    </location>
</feature>
<dbReference type="GO" id="GO:0005634">
    <property type="term" value="C:nucleus"/>
    <property type="evidence" value="ECO:0007669"/>
    <property type="project" value="TreeGrafter"/>
</dbReference>
<feature type="compositionally biased region" description="Polar residues" evidence="1">
    <location>
        <begin position="103"/>
        <end position="112"/>
    </location>
</feature>
<feature type="compositionally biased region" description="Polar residues" evidence="1">
    <location>
        <begin position="350"/>
        <end position="361"/>
    </location>
</feature>
<feature type="region of interest" description="Disordered" evidence="1">
    <location>
        <begin position="247"/>
        <end position="319"/>
    </location>
</feature>
<gene>
    <name evidence="2" type="ORF">O6P43_010627</name>
</gene>
<feature type="compositionally biased region" description="Acidic residues" evidence="1">
    <location>
        <begin position="77"/>
        <end position="95"/>
    </location>
</feature>
<feature type="region of interest" description="Disordered" evidence="1">
    <location>
        <begin position="350"/>
        <end position="389"/>
    </location>
</feature>
<feature type="region of interest" description="Disordered" evidence="1">
    <location>
        <begin position="143"/>
        <end position="219"/>
    </location>
</feature>
<feature type="compositionally biased region" description="Low complexity" evidence="1">
    <location>
        <begin position="896"/>
        <end position="912"/>
    </location>
</feature>
<feature type="region of interest" description="Disordered" evidence="1">
    <location>
        <begin position="1130"/>
        <end position="1196"/>
    </location>
</feature>
<organism evidence="2 3">
    <name type="scientific">Quillaja saponaria</name>
    <name type="common">Soap bark tree</name>
    <dbReference type="NCBI Taxonomy" id="32244"/>
    <lineage>
        <taxon>Eukaryota</taxon>
        <taxon>Viridiplantae</taxon>
        <taxon>Streptophyta</taxon>
        <taxon>Embryophyta</taxon>
        <taxon>Tracheophyta</taxon>
        <taxon>Spermatophyta</taxon>
        <taxon>Magnoliopsida</taxon>
        <taxon>eudicotyledons</taxon>
        <taxon>Gunneridae</taxon>
        <taxon>Pentapetalae</taxon>
        <taxon>rosids</taxon>
        <taxon>fabids</taxon>
        <taxon>Fabales</taxon>
        <taxon>Quillajaceae</taxon>
        <taxon>Quillaja</taxon>
    </lineage>
</organism>
<evidence type="ECO:0000313" key="3">
    <source>
        <dbReference type="Proteomes" id="UP001163823"/>
    </source>
</evidence>
<feature type="compositionally biased region" description="Polar residues" evidence="1">
    <location>
        <begin position="168"/>
        <end position="179"/>
    </location>
</feature>
<feature type="region of interest" description="Disordered" evidence="1">
    <location>
        <begin position="674"/>
        <end position="695"/>
    </location>
</feature>